<sequence>MSNILNVGVRALQANQAALSTIGHNIANNATVGYSRQVVNLATVDGQYTGGGYIGKGVEVASIQRVYDAYLTRQAALSKSVSAQDVSRAEKLLQLEDLFGTGKTGLGASVSELMNAFSDVASAPTDLTARTVVLTRASETASRFNDAATQLANLQRGLTEELENSVSTLNTLITGIADVNRQIQSVVGLDQPPNDLLDRRDQLVSEMNKYVQTTTLENNDGTISVFVAQSQPVVLGTRALELKVANDPLDSTRSELRLVNGSTEVKLQDSMLGGGSLSGLMRFQNEDLVEAQNLLGRMAVSITTVINDQHKLGLDLDGEPGGNLFTPIAMTDGTAFANNAGSAGIGISVADPSQLRASDYRVTFTTPTDFTVTRLSDGVSPAVDPGPPPTVDGLALDITGAAATGDSFLLRPYAQAAGNMHTLFASPRDLAVASPVQANMGTTNTGGLAVGKLAAGSVPAPANVTITFTSGTQYTRSDVPGTFIYSPGTPISYDGANPSAWTLTLSGAPQPGDTLTVGAINPAYAPLDAGNAKALMDLRDMKLFDGAPLTDGYAALIANVGVRAQSAQYAADVSKSIAEGLEAQRNGVSGVNLDEEAAKLIQFQQAYQASAKMLQVAQSIFDSLISTIAR</sequence>
<dbReference type="InterPro" id="IPR049119">
    <property type="entry name" value="FlgK_D2-like"/>
</dbReference>
<dbReference type="InterPro" id="IPR002371">
    <property type="entry name" value="FlgK"/>
</dbReference>
<dbReference type="EMBL" id="QPJK01000009">
    <property type="protein sequence ID" value="RCW67580.1"/>
    <property type="molecule type" value="Genomic_DNA"/>
</dbReference>
<evidence type="ECO:0000256" key="6">
    <source>
        <dbReference type="ARBA" id="ARBA00023143"/>
    </source>
</evidence>
<keyword evidence="6" id="KW-0975">Bacterial flagellum</keyword>
<dbReference type="NCBIfam" id="TIGR02492">
    <property type="entry name" value="flgK_ends"/>
    <property type="match status" value="1"/>
</dbReference>
<dbReference type="GO" id="GO:0044780">
    <property type="term" value="P:bacterial-type flagellum assembly"/>
    <property type="evidence" value="ECO:0007669"/>
    <property type="project" value="InterPro"/>
</dbReference>
<dbReference type="PANTHER" id="PTHR30033">
    <property type="entry name" value="FLAGELLAR HOOK-ASSOCIATED PROTEIN 1"/>
    <property type="match status" value="1"/>
</dbReference>
<dbReference type="Proteomes" id="UP000252884">
    <property type="component" value="Unassembled WGS sequence"/>
</dbReference>
<dbReference type="GO" id="GO:0005576">
    <property type="term" value="C:extracellular region"/>
    <property type="evidence" value="ECO:0007669"/>
    <property type="project" value="UniProtKB-SubCell"/>
</dbReference>
<dbReference type="InterPro" id="IPR001444">
    <property type="entry name" value="Flag_bb_rod_N"/>
</dbReference>
<evidence type="ECO:0000259" key="9">
    <source>
        <dbReference type="Pfam" id="PF21158"/>
    </source>
</evidence>
<dbReference type="GO" id="GO:0009424">
    <property type="term" value="C:bacterial-type flagellum hook"/>
    <property type="evidence" value="ECO:0007669"/>
    <property type="project" value="InterPro"/>
</dbReference>
<evidence type="ECO:0000256" key="4">
    <source>
        <dbReference type="ARBA" id="ARBA00016244"/>
    </source>
</evidence>
<evidence type="ECO:0000256" key="3">
    <source>
        <dbReference type="ARBA" id="ARBA00009677"/>
    </source>
</evidence>
<reference evidence="11 12" key="1">
    <citation type="submission" date="2018-07" db="EMBL/GenBank/DDBJ databases">
        <title>Genomic Encyclopedia of Type Strains, Phase IV (KMG-IV): sequencing the most valuable type-strain genomes for metagenomic binning, comparative biology and taxonomic classification.</title>
        <authorList>
            <person name="Goeker M."/>
        </authorList>
    </citation>
    <scope>NUCLEOTIDE SEQUENCE [LARGE SCALE GENOMIC DNA]</scope>
    <source>
        <strain evidence="11 12">DSM 21634</strain>
    </source>
</reference>
<feature type="domain" description="Flagellar hook-associated protein FlgK helical" evidence="10">
    <location>
        <begin position="93"/>
        <end position="325"/>
    </location>
</feature>
<dbReference type="GO" id="GO:0005198">
    <property type="term" value="F:structural molecule activity"/>
    <property type="evidence" value="ECO:0007669"/>
    <property type="project" value="InterPro"/>
</dbReference>
<name>A0A368XHV9_9BURK</name>
<evidence type="ECO:0000259" key="8">
    <source>
        <dbReference type="Pfam" id="PF06429"/>
    </source>
</evidence>
<dbReference type="AlphaFoldDB" id="A0A368XHV9"/>
<evidence type="ECO:0000256" key="1">
    <source>
        <dbReference type="ARBA" id="ARBA00004365"/>
    </source>
</evidence>
<organism evidence="11 12">
    <name type="scientific">Pseudorhodoferax soli</name>
    <dbReference type="NCBI Taxonomy" id="545864"/>
    <lineage>
        <taxon>Bacteria</taxon>
        <taxon>Pseudomonadati</taxon>
        <taxon>Pseudomonadota</taxon>
        <taxon>Betaproteobacteria</taxon>
        <taxon>Burkholderiales</taxon>
        <taxon>Comamonadaceae</taxon>
    </lineage>
</organism>
<feature type="domain" description="Flagellar basal-body/hook protein C-terminal" evidence="8">
    <location>
        <begin position="589"/>
        <end position="626"/>
    </location>
</feature>
<gene>
    <name evidence="11" type="ORF">DES41_109303</name>
</gene>
<evidence type="ECO:0000256" key="5">
    <source>
        <dbReference type="ARBA" id="ARBA00022525"/>
    </source>
</evidence>
<dbReference type="SUPFAM" id="SSF64518">
    <property type="entry name" value="Phase 1 flagellin"/>
    <property type="match status" value="2"/>
</dbReference>
<dbReference type="RefSeq" id="WP_114471074.1">
    <property type="nucleotide sequence ID" value="NZ_QPJK01000009.1"/>
</dbReference>
<evidence type="ECO:0000256" key="2">
    <source>
        <dbReference type="ARBA" id="ARBA00004613"/>
    </source>
</evidence>
<dbReference type="InterPro" id="IPR053927">
    <property type="entry name" value="FlgK_helical"/>
</dbReference>
<keyword evidence="5" id="KW-0964">Secreted</keyword>
<proteinExistence type="inferred from homology"/>
<accession>A0A368XHV9</accession>
<evidence type="ECO:0000259" key="10">
    <source>
        <dbReference type="Pfam" id="PF22638"/>
    </source>
</evidence>
<feature type="domain" description="Flagellar hook-associated protein 1 D2-like" evidence="9">
    <location>
        <begin position="337"/>
        <end position="412"/>
    </location>
</feature>
<comment type="caution">
    <text evidence="11">The sequence shown here is derived from an EMBL/GenBank/DDBJ whole genome shotgun (WGS) entry which is preliminary data.</text>
</comment>
<evidence type="ECO:0000259" key="7">
    <source>
        <dbReference type="Pfam" id="PF00460"/>
    </source>
</evidence>
<dbReference type="OrthoDB" id="9802553at2"/>
<evidence type="ECO:0000313" key="11">
    <source>
        <dbReference type="EMBL" id="RCW67580.1"/>
    </source>
</evidence>
<dbReference type="Pfam" id="PF22638">
    <property type="entry name" value="FlgK_D1"/>
    <property type="match status" value="1"/>
</dbReference>
<dbReference type="PRINTS" id="PR01005">
    <property type="entry name" value="FLGHOOKAP1"/>
</dbReference>
<keyword evidence="12" id="KW-1185">Reference proteome</keyword>
<dbReference type="Pfam" id="PF00460">
    <property type="entry name" value="Flg_bb_rod"/>
    <property type="match status" value="1"/>
</dbReference>
<dbReference type="Pfam" id="PF21158">
    <property type="entry name" value="flgK_1st_1"/>
    <property type="match status" value="1"/>
</dbReference>
<comment type="subcellular location">
    <subcellularLocation>
        <location evidence="1">Bacterial flagellum</location>
    </subcellularLocation>
    <subcellularLocation>
        <location evidence="2">Secreted</location>
    </subcellularLocation>
</comment>
<feature type="domain" description="Flagellar basal body rod protein N-terminal" evidence="7">
    <location>
        <begin position="5"/>
        <end position="34"/>
    </location>
</feature>
<keyword evidence="11" id="KW-0966">Cell projection</keyword>
<comment type="similarity">
    <text evidence="3">Belongs to the flagella basal body rod proteins family.</text>
</comment>
<keyword evidence="11" id="KW-0282">Flagellum</keyword>
<dbReference type="PANTHER" id="PTHR30033:SF1">
    <property type="entry name" value="FLAGELLAR HOOK-ASSOCIATED PROTEIN 1"/>
    <property type="match status" value="1"/>
</dbReference>
<keyword evidence="11" id="KW-0969">Cilium</keyword>
<protein>
    <recommendedName>
        <fullName evidence="4">Flagellar hook-associated protein 1</fullName>
    </recommendedName>
</protein>
<dbReference type="InterPro" id="IPR010930">
    <property type="entry name" value="Flg_bb/hook_C_dom"/>
</dbReference>
<dbReference type="Pfam" id="PF06429">
    <property type="entry name" value="Flg_bbr_C"/>
    <property type="match status" value="1"/>
</dbReference>
<evidence type="ECO:0000313" key="12">
    <source>
        <dbReference type="Proteomes" id="UP000252884"/>
    </source>
</evidence>